<name>A0A4U9VHE5_9SPHI</name>
<dbReference type="Proteomes" id="UP000308196">
    <property type="component" value="Chromosome"/>
</dbReference>
<dbReference type="PANTHER" id="PTHR43280">
    <property type="entry name" value="ARAC-FAMILY TRANSCRIPTIONAL REGULATOR"/>
    <property type="match status" value="1"/>
</dbReference>
<dbReference type="PROSITE" id="PS01124">
    <property type="entry name" value="HTH_ARAC_FAMILY_2"/>
    <property type="match status" value="1"/>
</dbReference>
<keyword evidence="1 3" id="KW-0238">DNA-binding</keyword>
<reference evidence="3 4" key="1">
    <citation type="submission" date="2019-05" db="EMBL/GenBank/DDBJ databases">
        <authorList>
            <consortium name="Pathogen Informatics"/>
        </authorList>
    </citation>
    <scope>NUCLEOTIDE SEQUENCE [LARGE SCALE GENOMIC DNA]</scope>
    <source>
        <strain evidence="3 4">NCTC11429</strain>
    </source>
</reference>
<dbReference type="PANTHER" id="PTHR43280:SF28">
    <property type="entry name" value="HTH-TYPE TRANSCRIPTIONAL ACTIVATOR RHAS"/>
    <property type="match status" value="1"/>
</dbReference>
<dbReference type="EMBL" id="LR590484">
    <property type="protein sequence ID" value="VTR46470.1"/>
    <property type="molecule type" value="Genomic_DNA"/>
</dbReference>
<evidence type="ECO:0000313" key="4">
    <source>
        <dbReference type="Proteomes" id="UP000308196"/>
    </source>
</evidence>
<dbReference type="GO" id="GO:0043565">
    <property type="term" value="F:sequence-specific DNA binding"/>
    <property type="evidence" value="ECO:0007669"/>
    <property type="project" value="InterPro"/>
</dbReference>
<dbReference type="KEGG" id="stha:NCTC11429_03373"/>
<dbReference type="SMART" id="SM00342">
    <property type="entry name" value="HTH_ARAC"/>
    <property type="match status" value="1"/>
</dbReference>
<organism evidence="3 4">
    <name type="scientific">Sphingobacterium thalpophilum</name>
    <dbReference type="NCBI Taxonomy" id="259"/>
    <lineage>
        <taxon>Bacteria</taxon>
        <taxon>Pseudomonadati</taxon>
        <taxon>Bacteroidota</taxon>
        <taxon>Sphingobacteriia</taxon>
        <taxon>Sphingobacteriales</taxon>
        <taxon>Sphingobacteriaceae</taxon>
        <taxon>Sphingobacterium</taxon>
    </lineage>
</organism>
<dbReference type="AlphaFoldDB" id="A0A4U9VHE5"/>
<dbReference type="InterPro" id="IPR018060">
    <property type="entry name" value="HTH_AraC"/>
</dbReference>
<dbReference type="GO" id="GO:0003700">
    <property type="term" value="F:DNA-binding transcription factor activity"/>
    <property type="evidence" value="ECO:0007669"/>
    <property type="project" value="InterPro"/>
</dbReference>
<dbReference type="STRING" id="1123265.GCA_000686625_01442"/>
<accession>A0A4U9VHE5</accession>
<protein>
    <submittedName>
        <fullName evidence="3">DNA-binding transcriptional regulator MelR</fullName>
    </submittedName>
</protein>
<evidence type="ECO:0000256" key="1">
    <source>
        <dbReference type="ARBA" id="ARBA00023125"/>
    </source>
</evidence>
<sequence>MNWENHWPMKIPYTLYSKNEHVKSKNEPHNLSEPSRYLLTFAQKTHHFQIPEMDLFSQQLNYKPFFVDLVEINVKEPTHIPFDIHDRQLFMFFMLKGSLLYTTSSKIPIIKIQANTFLMSYYDEGSYLAYAERGQHIALVLSIHPDWIESIDQEYYNVQQILQRFLDGKKSYETMGQCRMDRKIHRWLYKIYSYSQNNKGALDGNLRKYVSLLLEYYDSLLEDQDKDAAYRIKGFIEEHYCDVSLNVRQLAAQFFVTERTLLNIFKRTYHVSVQQFITDLRIGHALLLLDQGIGIKDVYMEVGYADERSFRSALERYQKRKK</sequence>
<gene>
    <name evidence="3" type="ORF">NCTC11429_03373</name>
</gene>
<feature type="domain" description="HTH araC/xylS-type" evidence="2">
    <location>
        <begin position="230"/>
        <end position="322"/>
    </location>
</feature>
<evidence type="ECO:0000259" key="2">
    <source>
        <dbReference type="PROSITE" id="PS01124"/>
    </source>
</evidence>
<proteinExistence type="predicted"/>
<evidence type="ECO:0000313" key="3">
    <source>
        <dbReference type="EMBL" id="VTR46470.1"/>
    </source>
</evidence>
<dbReference type="Pfam" id="PF12833">
    <property type="entry name" value="HTH_18"/>
    <property type="match status" value="1"/>
</dbReference>
<dbReference type="Gene3D" id="1.10.10.60">
    <property type="entry name" value="Homeodomain-like"/>
    <property type="match status" value="1"/>
</dbReference>